<dbReference type="InterPro" id="IPR051394">
    <property type="entry name" value="Glutamate_Synthase"/>
</dbReference>
<sequence length="257" mass="28846">SLLATSAVHHHLIRTKKRTQVALVIETAETREVNHYALLIGYGASMINPYVAYAIIEEQCFAGNIKLDYVVARENYIKAVNKGLLKILSKMGISTLRSYHGAQIFEAVGLNQKFTDKYFNGTDSRIGGLGLNEIAREALTTHSDAFTEKIQNEPVLKTSGIYHYRIDGEKHGWNPETIGLLQWATRINSYEKFKEFSHLVNSENRKPMFLRGCVNLKKGKPIPIDEVESVEDITKRFVTGAMSFGSISKEAHETLAV</sequence>
<dbReference type="PANTHER" id="PTHR43100:SF2">
    <property type="entry name" value="BNAA03G19380D PROTEIN"/>
    <property type="match status" value="1"/>
</dbReference>
<evidence type="ECO:0008006" key="5">
    <source>
        <dbReference type="Google" id="ProtNLM"/>
    </source>
</evidence>
<evidence type="ECO:0000313" key="4">
    <source>
        <dbReference type="EMBL" id="GAH73697.1"/>
    </source>
</evidence>
<dbReference type="GO" id="GO:0015930">
    <property type="term" value="F:glutamate synthase activity"/>
    <property type="evidence" value="ECO:0007669"/>
    <property type="project" value="InterPro"/>
</dbReference>
<protein>
    <recommendedName>
        <fullName evidence="5">Glutamate synthase central-N domain-containing protein</fullName>
    </recommendedName>
</protein>
<name>X1HW58_9ZZZZ</name>
<evidence type="ECO:0000259" key="3">
    <source>
        <dbReference type="Pfam" id="PF04898"/>
    </source>
</evidence>
<dbReference type="Gene3D" id="3.20.20.70">
    <property type="entry name" value="Aldolase class I"/>
    <property type="match status" value="2"/>
</dbReference>
<accession>X1HW58</accession>
<dbReference type="InterPro" id="IPR006982">
    <property type="entry name" value="Glu_synth_centr_N"/>
</dbReference>
<reference evidence="4" key="1">
    <citation type="journal article" date="2014" name="Front. Microbiol.">
        <title>High frequency of phylogenetically diverse reductive dehalogenase-homologous genes in deep subseafloor sedimentary metagenomes.</title>
        <authorList>
            <person name="Kawai M."/>
            <person name="Futagami T."/>
            <person name="Toyoda A."/>
            <person name="Takaki Y."/>
            <person name="Nishi S."/>
            <person name="Hori S."/>
            <person name="Arai W."/>
            <person name="Tsubouchi T."/>
            <person name="Morono Y."/>
            <person name="Uchiyama I."/>
            <person name="Ito T."/>
            <person name="Fujiyama A."/>
            <person name="Inagaki F."/>
            <person name="Takami H."/>
        </authorList>
    </citation>
    <scope>NUCLEOTIDE SEQUENCE</scope>
    <source>
        <strain evidence="4">Expedition CK06-06</strain>
    </source>
</reference>
<dbReference type="EMBL" id="BARU01033989">
    <property type="protein sequence ID" value="GAH73697.1"/>
    <property type="molecule type" value="Genomic_DNA"/>
</dbReference>
<dbReference type="InterPro" id="IPR002932">
    <property type="entry name" value="Glu_synthdom"/>
</dbReference>
<dbReference type="GO" id="GO:0006537">
    <property type="term" value="P:glutamate biosynthetic process"/>
    <property type="evidence" value="ECO:0007669"/>
    <property type="project" value="InterPro"/>
</dbReference>
<feature type="non-terminal residue" evidence="4">
    <location>
        <position position="1"/>
    </location>
</feature>
<dbReference type="SUPFAM" id="SSF51395">
    <property type="entry name" value="FMN-linked oxidoreductases"/>
    <property type="match status" value="1"/>
</dbReference>
<comment type="caution">
    <text evidence="4">The sequence shown here is derived from an EMBL/GenBank/DDBJ whole genome shotgun (WGS) entry which is preliminary data.</text>
</comment>
<evidence type="ECO:0000256" key="1">
    <source>
        <dbReference type="ARBA" id="ARBA00009716"/>
    </source>
</evidence>
<feature type="domain" description="Glutamate synthase central-N" evidence="3">
    <location>
        <begin position="1"/>
        <end position="111"/>
    </location>
</feature>
<organism evidence="4">
    <name type="scientific">marine sediment metagenome</name>
    <dbReference type="NCBI Taxonomy" id="412755"/>
    <lineage>
        <taxon>unclassified sequences</taxon>
        <taxon>metagenomes</taxon>
        <taxon>ecological metagenomes</taxon>
    </lineage>
</organism>
<dbReference type="AlphaFoldDB" id="X1HW58"/>
<proteinExistence type="inferred from homology"/>
<evidence type="ECO:0000259" key="2">
    <source>
        <dbReference type="Pfam" id="PF01645"/>
    </source>
</evidence>
<feature type="non-terminal residue" evidence="4">
    <location>
        <position position="257"/>
    </location>
</feature>
<dbReference type="Pfam" id="PF01645">
    <property type="entry name" value="Glu_synthase"/>
    <property type="match status" value="1"/>
</dbReference>
<dbReference type="InterPro" id="IPR013785">
    <property type="entry name" value="Aldolase_TIM"/>
</dbReference>
<dbReference type="PANTHER" id="PTHR43100">
    <property type="entry name" value="GLUTAMATE SYNTHASE [NADPH] SMALL CHAIN"/>
    <property type="match status" value="1"/>
</dbReference>
<gene>
    <name evidence="4" type="ORF">S03H2_53400</name>
</gene>
<dbReference type="Pfam" id="PF04898">
    <property type="entry name" value="Glu_syn_central"/>
    <property type="match status" value="1"/>
</dbReference>
<comment type="similarity">
    <text evidence="1">Belongs to the glutamate synthase family.</text>
</comment>
<feature type="domain" description="Glutamate synthase" evidence="2">
    <location>
        <begin position="174"/>
        <end position="256"/>
    </location>
</feature>